<dbReference type="Proteomes" id="UP000580517">
    <property type="component" value="Unassembled WGS sequence"/>
</dbReference>
<protein>
    <recommendedName>
        <fullName evidence="3">PemK-like, MazF-like toxin of type II toxin-antitoxin system</fullName>
    </recommendedName>
</protein>
<organism evidence="1 2">
    <name type="scientific">Allopusillimonas soli</name>
    <dbReference type="NCBI Taxonomy" id="659016"/>
    <lineage>
        <taxon>Bacteria</taxon>
        <taxon>Pseudomonadati</taxon>
        <taxon>Pseudomonadota</taxon>
        <taxon>Betaproteobacteria</taxon>
        <taxon>Burkholderiales</taxon>
        <taxon>Alcaligenaceae</taxon>
        <taxon>Allopusillimonas</taxon>
    </lineage>
</organism>
<dbReference type="RefSeq" id="WP_129968525.1">
    <property type="nucleotide sequence ID" value="NZ_JACCEW010000002.1"/>
</dbReference>
<dbReference type="EMBL" id="JACCEW010000002">
    <property type="protein sequence ID" value="NYT36562.1"/>
    <property type="molecule type" value="Genomic_DNA"/>
</dbReference>
<name>A0A853FAB9_9BURK</name>
<evidence type="ECO:0000313" key="1">
    <source>
        <dbReference type="EMBL" id="NYT36562.1"/>
    </source>
</evidence>
<dbReference type="OrthoDB" id="8851195at2"/>
<reference evidence="1 2" key="1">
    <citation type="submission" date="2020-07" db="EMBL/GenBank/DDBJ databases">
        <title>Taxonomic revisions and descriptions of new bacterial species based on genomic comparisons in the high-G+C-content subgroup of the family Alcaligenaceae.</title>
        <authorList>
            <person name="Szabo A."/>
            <person name="Felfoldi T."/>
        </authorList>
    </citation>
    <scope>NUCLEOTIDE SEQUENCE [LARGE SCALE GENOMIC DNA]</scope>
    <source>
        <strain evidence="1 2">DSM 25264</strain>
    </source>
</reference>
<evidence type="ECO:0000313" key="2">
    <source>
        <dbReference type="Proteomes" id="UP000580517"/>
    </source>
</evidence>
<proteinExistence type="predicted"/>
<comment type="caution">
    <text evidence="1">The sequence shown here is derived from an EMBL/GenBank/DDBJ whole genome shotgun (WGS) entry which is preliminary data.</text>
</comment>
<gene>
    <name evidence="1" type="ORF">H0A68_06730</name>
</gene>
<accession>A0A853FAB9</accession>
<keyword evidence="2" id="KW-1185">Reference proteome</keyword>
<evidence type="ECO:0008006" key="3">
    <source>
        <dbReference type="Google" id="ProtNLM"/>
    </source>
</evidence>
<dbReference type="AlphaFoldDB" id="A0A853FAB9"/>
<sequence length="142" mass="15448">MIPQWWGEPTAGEIVWCHFPDGIHPRPKPRPALILVVFDDDAPQFTVRVAYGTSQRATTLYQGEFAILKDRNQAAYAAAGLSYDTKFNLKQALDLPYSTEWFSVPPAAPHGQTPKLGMLHPSLVRAVQAAYNAAVGGTGALA</sequence>